<protein>
    <submittedName>
        <fullName evidence="9">Sugar ABC transporter permease</fullName>
    </submittedName>
</protein>
<sequence length="295" mass="33898">MKVYNEGLGSKAFDIFNYMIMILLCMIMLYPLLNTFAVSISDPTLVGQGKITWFPQGFDFHSYQYIFQDKNILNAYKNTIVFLVIGTSLQLLLTSLFAYPLSVSDFVFRKPLAVYVIITMVFSGGLIPQFLLIRDLQLFNSIWAVVLPVAMSAFNIIIFRTFFQEIPKELRESAYLDGANDFGILFRIYVPLSKPLLATFALFGAVMFWNMWFEPMIYLNKESSHPIQLLLRRMTIELKDYTDVGGLQRFIDTYNLNPKNIRMASIIVTILPILFIYPLLQKHFVSGMMIGSVKG</sequence>
<evidence type="ECO:0000256" key="3">
    <source>
        <dbReference type="ARBA" id="ARBA00022475"/>
    </source>
</evidence>
<evidence type="ECO:0000313" key="10">
    <source>
        <dbReference type="Proteomes" id="UP000245202"/>
    </source>
</evidence>
<keyword evidence="4 7" id="KW-0812">Transmembrane</keyword>
<name>A0A2R5ELT8_9BACL</name>
<evidence type="ECO:0000256" key="2">
    <source>
        <dbReference type="ARBA" id="ARBA00022448"/>
    </source>
</evidence>
<comment type="subcellular location">
    <subcellularLocation>
        <location evidence="1 7">Cell membrane</location>
        <topology evidence="1 7">Multi-pass membrane protein</topology>
    </subcellularLocation>
</comment>
<dbReference type="GO" id="GO:0055085">
    <property type="term" value="P:transmembrane transport"/>
    <property type="evidence" value="ECO:0007669"/>
    <property type="project" value="InterPro"/>
</dbReference>
<evidence type="ECO:0000259" key="8">
    <source>
        <dbReference type="PROSITE" id="PS50928"/>
    </source>
</evidence>
<keyword evidence="6 7" id="KW-0472">Membrane</keyword>
<evidence type="ECO:0000256" key="4">
    <source>
        <dbReference type="ARBA" id="ARBA00022692"/>
    </source>
</evidence>
<dbReference type="EMBL" id="BDQX01000098">
    <property type="protein sequence ID" value="GBG07517.1"/>
    <property type="molecule type" value="Genomic_DNA"/>
</dbReference>
<keyword evidence="3" id="KW-1003">Cell membrane</keyword>
<evidence type="ECO:0000256" key="1">
    <source>
        <dbReference type="ARBA" id="ARBA00004651"/>
    </source>
</evidence>
<dbReference type="PROSITE" id="PS50928">
    <property type="entry name" value="ABC_TM1"/>
    <property type="match status" value="1"/>
</dbReference>
<feature type="transmembrane region" description="Helical" evidence="7">
    <location>
        <begin position="138"/>
        <end position="163"/>
    </location>
</feature>
<comment type="similarity">
    <text evidence="7">Belongs to the binding-protein-dependent transport system permease family.</text>
</comment>
<dbReference type="PANTHER" id="PTHR43744:SF9">
    <property type="entry name" value="POLYGALACTURONAN_RHAMNOGALACTURONAN TRANSPORT SYSTEM PERMEASE PROTEIN YTCP"/>
    <property type="match status" value="1"/>
</dbReference>
<feature type="transmembrane region" description="Helical" evidence="7">
    <location>
        <begin position="80"/>
        <end position="100"/>
    </location>
</feature>
<dbReference type="Gene3D" id="1.10.3720.10">
    <property type="entry name" value="MetI-like"/>
    <property type="match status" value="1"/>
</dbReference>
<gene>
    <name evidence="9" type="ORF">PAT3040_02070</name>
</gene>
<proteinExistence type="inferred from homology"/>
<keyword evidence="2 7" id="KW-0813">Transport</keyword>
<dbReference type="CDD" id="cd06261">
    <property type="entry name" value="TM_PBP2"/>
    <property type="match status" value="1"/>
</dbReference>
<feature type="transmembrane region" description="Helical" evidence="7">
    <location>
        <begin position="261"/>
        <end position="280"/>
    </location>
</feature>
<feature type="domain" description="ABC transmembrane type-1" evidence="8">
    <location>
        <begin position="76"/>
        <end position="280"/>
    </location>
</feature>
<keyword evidence="10" id="KW-1185">Reference proteome</keyword>
<organism evidence="9 10">
    <name type="scientific">Paenibacillus agaridevorans</name>
    <dbReference type="NCBI Taxonomy" id="171404"/>
    <lineage>
        <taxon>Bacteria</taxon>
        <taxon>Bacillati</taxon>
        <taxon>Bacillota</taxon>
        <taxon>Bacilli</taxon>
        <taxon>Bacillales</taxon>
        <taxon>Paenibacillaceae</taxon>
        <taxon>Paenibacillus</taxon>
    </lineage>
</organism>
<accession>A0A2R5ELT8</accession>
<feature type="transmembrane region" description="Helical" evidence="7">
    <location>
        <begin position="12"/>
        <end position="33"/>
    </location>
</feature>
<dbReference type="GO" id="GO:0005886">
    <property type="term" value="C:plasma membrane"/>
    <property type="evidence" value="ECO:0007669"/>
    <property type="project" value="UniProtKB-SubCell"/>
</dbReference>
<comment type="caution">
    <text evidence="9">The sequence shown here is derived from an EMBL/GenBank/DDBJ whole genome shotgun (WGS) entry which is preliminary data.</text>
</comment>
<dbReference type="PANTHER" id="PTHR43744">
    <property type="entry name" value="ABC TRANSPORTER PERMEASE PROTEIN MG189-RELATED-RELATED"/>
    <property type="match status" value="1"/>
</dbReference>
<evidence type="ECO:0000313" key="9">
    <source>
        <dbReference type="EMBL" id="GBG07517.1"/>
    </source>
</evidence>
<evidence type="ECO:0000256" key="5">
    <source>
        <dbReference type="ARBA" id="ARBA00022989"/>
    </source>
</evidence>
<feature type="transmembrane region" description="Helical" evidence="7">
    <location>
        <begin position="112"/>
        <end position="132"/>
    </location>
</feature>
<keyword evidence="5 7" id="KW-1133">Transmembrane helix</keyword>
<dbReference type="InterPro" id="IPR035906">
    <property type="entry name" value="MetI-like_sf"/>
</dbReference>
<evidence type="ECO:0000256" key="7">
    <source>
        <dbReference type="RuleBase" id="RU363032"/>
    </source>
</evidence>
<dbReference type="Pfam" id="PF00528">
    <property type="entry name" value="BPD_transp_1"/>
    <property type="match status" value="1"/>
</dbReference>
<dbReference type="Proteomes" id="UP000245202">
    <property type="component" value="Unassembled WGS sequence"/>
</dbReference>
<reference evidence="9 10" key="1">
    <citation type="submission" date="2017-08" db="EMBL/GenBank/DDBJ databases">
        <title>Substantial Increase in Enzyme Production by Combined Drug-Resistance Mutations in Paenibacillus agaridevorans.</title>
        <authorList>
            <person name="Tanaka Y."/>
            <person name="Funane K."/>
            <person name="Hosaka T."/>
            <person name="Shiwa Y."/>
            <person name="Fujita N."/>
            <person name="Miyazaki T."/>
            <person name="Yoshikawa H."/>
            <person name="Murakami K."/>
            <person name="Kasahara K."/>
            <person name="Inaoka T."/>
            <person name="Hiraga Y."/>
            <person name="Ochi K."/>
        </authorList>
    </citation>
    <scope>NUCLEOTIDE SEQUENCE [LARGE SCALE GENOMIC DNA]</scope>
    <source>
        <strain evidence="9 10">T-3040</strain>
    </source>
</reference>
<evidence type="ECO:0000256" key="6">
    <source>
        <dbReference type="ARBA" id="ARBA00023136"/>
    </source>
</evidence>
<dbReference type="SUPFAM" id="SSF161098">
    <property type="entry name" value="MetI-like"/>
    <property type="match status" value="1"/>
</dbReference>
<dbReference type="InterPro" id="IPR000515">
    <property type="entry name" value="MetI-like"/>
</dbReference>
<dbReference type="AlphaFoldDB" id="A0A2R5ELT8"/>